<dbReference type="Pfam" id="PF13173">
    <property type="entry name" value="AAA_14"/>
    <property type="match status" value="1"/>
</dbReference>
<name>A0A3B0ULJ9_9ZZZZ</name>
<dbReference type="Gene3D" id="3.40.50.300">
    <property type="entry name" value="P-loop containing nucleotide triphosphate hydrolases"/>
    <property type="match status" value="1"/>
</dbReference>
<protein>
    <submittedName>
        <fullName evidence="3">AAA ATPase</fullName>
    </submittedName>
</protein>
<dbReference type="AlphaFoldDB" id="A0A3B0ULJ9"/>
<feature type="domain" description="DUF4143" evidence="2">
    <location>
        <begin position="188"/>
        <end position="344"/>
    </location>
</feature>
<sequence>MITRHIKKKLQDQIQDGRKVILLFGARQVGKTTLIEQILSDTAYRTLQINADELRFIDILSSRDLRQLRDLTGGYDLIFIDEAQRIPEIGINLKLMADNLPDLRIIATGSSSLHLASKTREPLTGRAWTHTLYPIAFSELAHHYNRFELTDMLPERLIYGSYPDLFYMNGKEEKRDYLRNLTASYLYKDILEISNIRHSRKLQDLLRLLAFQIGQEVSFNELGTQLGMSKDTVASYIDLLEQSYVIFRLGGFSRNLRKEVSKRDKIYFWDVGVRNTIIGNLNRLSERNDIGHLWENLMICERLKWLAYQGVLGNSYFWRTYGGAEVDLVEERDGKLFGFEYKWGNKRVRPPKVFLNNYPEATFEVVTQQNFLTHVGVDL</sequence>
<accession>A0A3B0ULJ9</accession>
<gene>
    <name evidence="3" type="ORF">MNBD_CHLOROFLEXI01-5036</name>
</gene>
<evidence type="ECO:0000259" key="2">
    <source>
        <dbReference type="Pfam" id="PF13635"/>
    </source>
</evidence>
<dbReference type="InterPro" id="IPR027417">
    <property type="entry name" value="P-loop_NTPase"/>
</dbReference>
<reference evidence="3" key="1">
    <citation type="submission" date="2018-06" db="EMBL/GenBank/DDBJ databases">
        <authorList>
            <person name="Zhirakovskaya E."/>
        </authorList>
    </citation>
    <scope>NUCLEOTIDE SEQUENCE</scope>
</reference>
<dbReference type="EMBL" id="UOEU01000018">
    <property type="protein sequence ID" value="VAW29980.1"/>
    <property type="molecule type" value="Genomic_DNA"/>
</dbReference>
<dbReference type="PANTHER" id="PTHR43566">
    <property type="entry name" value="CONSERVED PROTEIN"/>
    <property type="match status" value="1"/>
</dbReference>
<proteinExistence type="predicted"/>
<dbReference type="Pfam" id="PF13635">
    <property type="entry name" value="DUF4143"/>
    <property type="match status" value="1"/>
</dbReference>
<feature type="domain" description="AAA" evidence="1">
    <location>
        <begin position="18"/>
        <end position="140"/>
    </location>
</feature>
<dbReference type="SUPFAM" id="SSF52540">
    <property type="entry name" value="P-loop containing nucleoside triphosphate hydrolases"/>
    <property type="match status" value="1"/>
</dbReference>
<dbReference type="InterPro" id="IPR041682">
    <property type="entry name" value="AAA_14"/>
</dbReference>
<organism evidence="3">
    <name type="scientific">hydrothermal vent metagenome</name>
    <dbReference type="NCBI Taxonomy" id="652676"/>
    <lineage>
        <taxon>unclassified sequences</taxon>
        <taxon>metagenomes</taxon>
        <taxon>ecological metagenomes</taxon>
    </lineage>
</organism>
<evidence type="ECO:0000313" key="3">
    <source>
        <dbReference type="EMBL" id="VAW29980.1"/>
    </source>
</evidence>
<evidence type="ECO:0000259" key="1">
    <source>
        <dbReference type="Pfam" id="PF13173"/>
    </source>
</evidence>
<dbReference type="InterPro" id="IPR025420">
    <property type="entry name" value="DUF4143"/>
</dbReference>
<dbReference type="PANTHER" id="PTHR43566:SF1">
    <property type="entry name" value="AAA+ ATPASE DOMAIN-CONTAINING PROTEIN"/>
    <property type="match status" value="1"/>
</dbReference>